<dbReference type="Proteomes" id="UP001351900">
    <property type="component" value="Unassembled WGS sequence"/>
</dbReference>
<name>A0ABU7V7H1_9MICO</name>
<gene>
    <name evidence="2" type="ORF">V2V91_10790</name>
</gene>
<feature type="region of interest" description="Disordered" evidence="1">
    <location>
        <begin position="1"/>
        <end position="20"/>
    </location>
</feature>
<protein>
    <submittedName>
        <fullName evidence="2">Uncharacterized protein</fullName>
    </submittedName>
</protein>
<evidence type="ECO:0000256" key="1">
    <source>
        <dbReference type="SAM" id="MobiDB-lite"/>
    </source>
</evidence>
<accession>A0ABU7V7H1</accession>
<reference evidence="2 3" key="1">
    <citation type="submission" date="2024-01" db="EMBL/GenBank/DDBJ databases">
        <title>the genome sequence of strain Microbacterium schleiferi NBRC 15075.</title>
        <authorList>
            <person name="Ding Y."/>
            <person name="Zhang G."/>
        </authorList>
    </citation>
    <scope>NUCLEOTIDE SEQUENCE [LARGE SCALE GENOMIC DNA]</scope>
    <source>
        <strain evidence="2 3">NBRC 15075</strain>
    </source>
</reference>
<proteinExistence type="predicted"/>
<evidence type="ECO:0000313" key="3">
    <source>
        <dbReference type="Proteomes" id="UP001351900"/>
    </source>
</evidence>
<evidence type="ECO:0000313" key="2">
    <source>
        <dbReference type="EMBL" id="MEF2255615.1"/>
    </source>
</evidence>
<feature type="compositionally biased region" description="Polar residues" evidence="1">
    <location>
        <begin position="1"/>
        <end position="18"/>
    </location>
</feature>
<keyword evidence="3" id="KW-1185">Reference proteome</keyword>
<comment type="caution">
    <text evidence="2">The sequence shown here is derived from an EMBL/GenBank/DDBJ whole genome shotgun (WGS) entry which is preliminary data.</text>
</comment>
<dbReference type="RefSeq" id="WP_331791842.1">
    <property type="nucleotide sequence ID" value="NZ_BAAAUO010000001.1"/>
</dbReference>
<dbReference type="EMBL" id="JAZHOV010000006">
    <property type="protein sequence ID" value="MEF2255615.1"/>
    <property type="molecule type" value="Genomic_DNA"/>
</dbReference>
<organism evidence="2 3">
    <name type="scientific">Microbacterium schleiferi</name>
    <dbReference type="NCBI Taxonomy" id="69362"/>
    <lineage>
        <taxon>Bacteria</taxon>
        <taxon>Bacillati</taxon>
        <taxon>Actinomycetota</taxon>
        <taxon>Actinomycetes</taxon>
        <taxon>Micrococcales</taxon>
        <taxon>Microbacteriaceae</taxon>
        <taxon>Microbacterium</taxon>
    </lineage>
</organism>
<sequence length="122" mass="12750">MTTTITAQDGTGDSTTPASVDGFERVARSGNVVHELIAPGEIAVTLLGDLPPTGTLPLVYATDAAAEAARLLLGRATSFALVSDTRPIVNLTFVRQGHLTAALHDQVRGVWVLSVGYQEIVP</sequence>